<evidence type="ECO:0000256" key="2">
    <source>
        <dbReference type="ARBA" id="ARBA00007886"/>
    </source>
</evidence>
<dbReference type="GO" id="GO:0009847">
    <property type="term" value="P:spore germination"/>
    <property type="evidence" value="ECO:0007669"/>
    <property type="project" value="InterPro"/>
</dbReference>
<dbReference type="Pfam" id="PF05504">
    <property type="entry name" value="Spore_GerAC"/>
    <property type="match status" value="1"/>
</dbReference>
<reference evidence="10 11" key="1">
    <citation type="submission" date="2018-05" db="EMBL/GenBank/DDBJ databases">
        <title>Paenibacillus flagellatus sp. nov., isolated from selenium mineral soil.</title>
        <authorList>
            <person name="Dai X."/>
        </authorList>
    </citation>
    <scope>NUCLEOTIDE SEQUENCE [LARGE SCALE GENOMIC DNA]</scope>
    <source>
        <strain evidence="10 11">DXL2</strain>
    </source>
</reference>
<dbReference type="InterPro" id="IPR046953">
    <property type="entry name" value="Spore_GerAC-like_C"/>
</dbReference>
<dbReference type="Proteomes" id="UP000247476">
    <property type="component" value="Unassembled WGS sequence"/>
</dbReference>
<keyword evidence="3" id="KW-0309">Germination</keyword>
<evidence type="ECO:0000256" key="5">
    <source>
        <dbReference type="ARBA" id="ARBA00023136"/>
    </source>
</evidence>
<comment type="similarity">
    <text evidence="2">Belongs to the GerABKC lipoprotein family.</text>
</comment>
<evidence type="ECO:0000256" key="6">
    <source>
        <dbReference type="ARBA" id="ARBA00023139"/>
    </source>
</evidence>
<evidence type="ECO:0000256" key="1">
    <source>
        <dbReference type="ARBA" id="ARBA00004635"/>
    </source>
</evidence>
<dbReference type="RefSeq" id="WP_110842553.1">
    <property type="nucleotide sequence ID" value="NZ_QJVJ01000011.1"/>
</dbReference>
<dbReference type="OrthoDB" id="9816067at2"/>
<keyword evidence="5" id="KW-0472">Membrane</keyword>
<dbReference type="AlphaFoldDB" id="A0A2V5KM18"/>
<sequence length="396" mass="43728">MRKHVVVLVMAVVPLLLSTGCWNRIELNDRAFVTAIYLDSGENGDYELSLGFPLPNRLGKGTQSGGGGEGNPYTIVTKSGKTIPMAYQSIRSDMSREIAWGHTRVLVIGWETAKRGVGPVLEFLARLPAFHTKTYVLVARGKARDTSGLTPVFERFPAEVLREYSQRRVALRATLKDFYEAQSFGGATVASMLTIGEKKMLSEKGQASPWAGTDGAVLFSDSRVAGTLDKQETRGAMWIKGEMERAVISIPSPTDGKPMSFSVVSAQTKTKPLLRDESISFRIRIEADAYLVSSESAIDVTSPAEMAKLEKTLADQVAGRIRSALDKTQKLGVDSFQFAQRLEWRYPKTWTAVRDRWPDLYRNMKFDVKASIRVKHPGGEINSMIRQNGARGEGEG</sequence>
<evidence type="ECO:0000259" key="9">
    <source>
        <dbReference type="Pfam" id="PF25198"/>
    </source>
</evidence>
<dbReference type="InterPro" id="IPR057336">
    <property type="entry name" value="GerAC_N"/>
</dbReference>
<evidence type="ECO:0000259" key="8">
    <source>
        <dbReference type="Pfam" id="PF05504"/>
    </source>
</evidence>
<evidence type="ECO:0000313" key="11">
    <source>
        <dbReference type="Proteomes" id="UP000247476"/>
    </source>
</evidence>
<dbReference type="PROSITE" id="PS51257">
    <property type="entry name" value="PROKAR_LIPOPROTEIN"/>
    <property type="match status" value="1"/>
</dbReference>
<dbReference type="PANTHER" id="PTHR35789:SF1">
    <property type="entry name" value="SPORE GERMINATION PROTEIN B3"/>
    <property type="match status" value="1"/>
</dbReference>
<gene>
    <name evidence="10" type="ORF">DLM86_23760</name>
</gene>
<dbReference type="InterPro" id="IPR008844">
    <property type="entry name" value="Spore_GerAC-like"/>
</dbReference>
<feature type="domain" description="Spore germination protein N-terminal" evidence="9">
    <location>
        <begin position="24"/>
        <end position="191"/>
    </location>
</feature>
<evidence type="ECO:0000256" key="7">
    <source>
        <dbReference type="ARBA" id="ARBA00023288"/>
    </source>
</evidence>
<keyword evidence="6" id="KW-0564">Palmitate</keyword>
<comment type="caution">
    <text evidence="10">The sequence shown here is derived from an EMBL/GenBank/DDBJ whole genome shotgun (WGS) entry which is preliminary data.</text>
</comment>
<dbReference type="InterPro" id="IPR038501">
    <property type="entry name" value="Spore_GerAC_C_sf"/>
</dbReference>
<dbReference type="Pfam" id="PF25198">
    <property type="entry name" value="Spore_GerAC_N"/>
    <property type="match status" value="1"/>
</dbReference>
<evidence type="ECO:0000256" key="4">
    <source>
        <dbReference type="ARBA" id="ARBA00022729"/>
    </source>
</evidence>
<dbReference type="PANTHER" id="PTHR35789">
    <property type="entry name" value="SPORE GERMINATION PROTEIN B3"/>
    <property type="match status" value="1"/>
</dbReference>
<dbReference type="NCBIfam" id="TIGR02887">
    <property type="entry name" value="spore_ger_x_C"/>
    <property type="match status" value="1"/>
</dbReference>
<dbReference type="GO" id="GO:0016020">
    <property type="term" value="C:membrane"/>
    <property type="evidence" value="ECO:0007669"/>
    <property type="project" value="UniProtKB-SubCell"/>
</dbReference>
<comment type="subcellular location">
    <subcellularLocation>
        <location evidence="1">Membrane</location>
        <topology evidence="1">Lipid-anchor</topology>
    </subcellularLocation>
</comment>
<dbReference type="Gene3D" id="3.30.300.210">
    <property type="entry name" value="Nutrient germinant receptor protein C, domain 3"/>
    <property type="match status" value="1"/>
</dbReference>
<proteinExistence type="inferred from homology"/>
<keyword evidence="7" id="KW-0449">Lipoprotein</keyword>
<dbReference type="EMBL" id="QJVJ01000011">
    <property type="protein sequence ID" value="PYI51927.1"/>
    <property type="molecule type" value="Genomic_DNA"/>
</dbReference>
<keyword evidence="4" id="KW-0732">Signal</keyword>
<organism evidence="10 11">
    <name type="scientific">Paenibacillus flagellatus</name>
    <dbReference type="NCBI Taxonomy" id="2211139"/>
    <lineage>
        <taxon>Bacteria</taxon>
        <taxon>Bacillati</taxon>
        <taxon>Bacillota</taxon>
        <taxon>Bacilli</taxon>
        <taxon>Bacillales</taxon>
        <taxon>Paenibacillaceae</taxon>
        <taxon>Paenibacillus</taxon>
    </lineage>
</organism>
<keyword evidence="11" id="KW-1185">Reference proteome</keyword>
<accession>A0A2V5KM18</accession>
<feature type="domain" description="Spore germination GerAC-like C-terminal" evidence="8">
    <location>
        <begin position="214"/>
        <end position="378"/>
    </location>
</feature>
<name>A0A2V5KM18_9BACL</name>
<evidence type="ECO:0000256" key="3">
    <source>
        <dbReference type="ARBA" id="ARBA00022544"/>
    </source>
</evidence>
<protein>
    <recommendedName>
        <fullName evidence="12">Ger(X)C family spore germination protein</fullName>
    </recommendedName>
</protein>
<evidence type="ECO:0000313" key="10">
    <source>
        <dbReference type="EMBL" id="PYI51927.1"/>
    </source>
</evidence>
<evidence type="ECO:0008006" key="12">
    <source>
        <dbReference type="Google" id="ProtNLM"/>
    </source>
</evidence>